<comment type="catalytic activity">
    <reaction evidence="11">
        <text>dibenzothiophene + FMNH2 + O2 = dibenzothiophene 5-oxide + FMN + H2O + H(+)</text>
        <dbReference type="Rhea" id="RHEA:49076"/>
        <dbReference type="ChEBI" id="CHEBI:15377"/>
        <dbReference type="ChEBI" id="CHEBI:15378"/>
        <dbReference type="ChEBI" id="CHEBI:15379"/>
        <dbReference type="ChEBI" id="CHEBI:23681"/>
        <dbReference type="ChEBI" id="CHEBI:23683"/>
        <dbReference type="ChEBI" id="CHEBI:57618"/>
        <dbReference type="ChEBI" id="CHEBI:58210"/>
    </reaction>
</comment>
<evidence type="ECO:0000256" key="12">
    <source>
        <dbReference type="ARBA" id="ARBA00048445"/>
    </source>
</evidence>
<dbReference type="InterPro" id="IPR046373">
    <property type="entry name" value="Acyl-CoA_Oxase/DH_mid-dom_sf"/>
</dbReference>
<dbReference type="InterPro" id="IPR006091">
    <property type="entry name" value="Acyl-CoA_Oxase/DH_mid-dom"/>
</dbReference>
<comment type="catalytic activity">
    <reaction evidence="13">
        <text>dibenzothiophene + 2 FMNH2 + 2 O2 = dibenzothiophene 5,5-dioxide + 2 FMN + 2 H2O + 2 H(+)</text>
        <dbReference type="Rhea" id="RHEA:49072"/>
        <dbReference type="ChEBI" id="CHEBI:15377"/>
        <dbReference type="ChEBI" id="CHEBI:15378"/>
        <dbReference type="ChEBI" id="CHEBI:15379"/>
        <dbReference type="ChEBI" id="CHEBI:23681"/>
        <dbReference type="ChEBI" id="CHEBI:57618"/>
        <dbReference type="ChEBI" id="CHEBI:58210"/>
        <dbReference type="ChEBI" id="CHEBI:90356"/>
        <dbReference type="EC" id="1.14.14.21"/>
    </reaction>
</comment>
<keyword evidence="6" id="KW-0503">Monooxygenase</keyword>
<dbReference type="Pfam" id="PF08028">
    <property type="entry name" value="Acyl-CoA_dh_2"/>
    <property type="match status" value="1"/>
</dbReference>
<dbReference type="InterPro" id="IPR009100">
    <property type="entry name" value="AcylCoA_DH/oxidase_NM_dom_sf"/>
</dbReference>
<dbReference type="PIRSF" id="PIRSF016578">
    <property type="entry name" value="HsaA"/>
    <property type="match status" value="1"/>
</dbReference>
<dbReference type="EMBL" id="JAAOCA010000003">
    <property type="protein sequence ID" value="MBD1597708.1"/>
    <property type="molecule type" value="Genomic_DNA"/>
</dbReference>
<evidence type="ECO:0000256" key="11">
    <source>
        <dbReference type="ARBA" id="ARBA00047859"/>
    </source>
</evidence>
<protein>
    <recommendedName>
        <fullName evidence="10">Dibenzothiophene monooxygenase</fullName>
        <ecNumber evidence="9">1.14.14.21</ecNumber>
    </recommendedName>
</protein>
<evidence type="ECO:0000259" key="16">
    <source>
        <dbReference type="Pfam" id="PF08028"/>
    </source>
</evidence>
<dbReference type="SUPFAM" id="SSF56645">
    <property type="entry name" value="Acyl-CoA dehydrogenase NM domain-like"/>
    <property type="match status" value="1"/>
</dbReference>
<keyword evidence="18" id="KW-1185">Reference proteome</keyword>
<dbReference type="EC" id="1.14.14.21" evidence="9"/>
<evidence type="ECO:0000256" key="9">
    <source>
        <dbReference type="ARBA" id="ARBA00034328"/>
    </source>
</evidence>
<dbReference type="Pfam" id="PF02770">
    <property type="entry name" value="Acyl-CoA_dh_M"/>
    <property type="match status" value="1"/>
</dbReference>
<dbReference type="Gene3D" id="1.10.540.10">
    <property type="entry name" value="Acyl-CoA dehydrogenase/oxidase, N-terminal domain"/>
    <property type="match status" value="1"/>
</dbReference>
<sequence length="399" mass="42673">MSPNPVATPAELLARADTLARSLAEQSATRDRERQLPFEVFEQVRALRLGTVHIPRAFGGAGGDWRDVAQLFITLARGDSNVAQAFLSHFVFIERLRLMGSPAQHQQFLPQAAAGVLFGGAAAERGGAFRGEVATGLVRQGGQYRLNGTKHYCTGALFADVLKVRAVDEHGQMVAALVPATRAGVTRLDDWDGLGQRCTASGTTLFDDVVVFSEEVLPMARWQTERHHSGASAQIIHCAIDAGIALAALDDALAWARRGIRPVKESGVQRAQDDPFVLHTLGTMATQARAAEALTLHAGSQLAQAAEARFSGAAAATELALEASLAVAAAKAVSTQACLAVAQALFDVGGASTTLARHNHDRHWRNARTHTTHDPVAYKYRALGDYWVNGTEPPLTFSY</sequence>
<evidence type="ECO:0000256" key="4">
    <source>
        <dbReference type="ARBA" id="ARBA00022741"/>
    </source>
</evidence>
<evidence type="ECO:0000256" key="1">
    <source>
        <dbReference type="ARBA" id="ARBA00004496"/>
    </source>
</evidence>
<organism evidence="17 18">
    <name type="scientific">Pseudomonas typographi</name>
    <dbReference type="NCBI Taxonomy" id="2715964"/>
    <lineage>
        <taxon>Bacteria</taxon>
        <taxon>Pseudomonadati</taxon>
        <taxon>Pseudomonadota</taxon>
        <taxon>Gammaproteobacteria</taxon>
        <taxon>Pseudomonadales</taxon>
        <taxon>Pseudomonadaceae</taxon>
        <taxon>Pseudomonas</taxon>
    </lineage>
</organism>
<feature type="domain" description="Acyl-CoA dehydrogenase C-terminal" evidence="16">
    <location>
        <begin position="235"/>
        <end position="373"/>
    </location>
</feature>
<proteinExistence type="inferred from homology"/>
<accession>A0ABR7YWX8</accession>
<evidence type="ECO:0000256" key="6">
    <source>
        <dbReference type="ARBA" id="ARBA00023033"/>
    </source>
</evidence>
<evidence type="ECO:0000256" key="8">
    <source>
        <dbReference type="ARBA" id="ARBA00034317"/>
    </source>
</evidence>
<dbReference type="SUPFAM" id="SSF47203">
    <property type="entry name" value="Acyl-CoA dehydrogenase C-terminal domain-like"/>
    <property type="match status" value="1"/>
</dbReference>
<keyword evidence="2" id="KW-0285">Flavoprotein</keyword>
<feature type="domain" description="Acyl-CoA dehydrogenase/oxidase N-terminal" evidence="15">
    <location>
        <begin position="18"/>
        <end position="115"/>
    </location>
</feature>
<dbReference type="PANTHER" id="PTHR43884:SF12">
    <property type="entry name" value="ISOVALERYL-COA DEHYDROGENASE, MITOCHONDRIAL-RELATED"/>
    <property type="match status" value="1"/>
</dbReference>
<comment type="subcellular location">
    <subcellularLocation>
        <location evidence="1">Cytoplasm</location>
    </subcellularLocation>
</comment>
<dbReference type="InterPro" id="IPR013107">
    <property type="entry name" value="Acyl-CoA_DH_C"/>
</dbReference>
<comment type="caution">
    <text evidence="17">The sequence shown here is derived from an EMBL/GenBank/DDBJ whole genome shotgun (WGS) entry which is preliminary data.</text>
</comment>
<dbReference type="InterPro" id="IPR037069">
    <property type="entry name" value="AcylCoA_DH/ox_N_sf"/>
</dbReference>
<dbReference type="InterPro" id="IPR013786">
    <property type="entry name" value="AcylCoA_DH/ox_N"/>
</dbReference>
<evidence type="ECO:0000313" key="18">
    <source>
        <dbReference type="Proteomes" id="UP000805841"/>
    </source>
</evidence>
<dbReference type="Gene3D" id="1.20.140.10">
    <property type="entry name" value="Butyryl-CoA Dehydrogenase, subunit A, domain 3"/>
    <property type="match status" value="1"/>
</dbReference>
<dbReference type="RefSeq" id="WP_190417280.1">
    <property type="nucleotide sequence ID" value="NZ_JAAOCA010000003.1"/>
</dbReference>
<evidence type="ECO:0000256" key="3">
    <source>
        <dbReference type="ARBA" id="ARBA00022643"/>
    </source>
</evidence>
<gene>
    <name evidence="17" type="ORF">HAQ05_03135</name>
</gene>
<evidence type="ECO:0000256" key="2">
    <source>
        <dbReference type="ARBA" id="ARBA00022630"/>
    </source>
</evidence>
<evidence type="ECO:0000256" key="5">
    <source>
        <dbReference type="ARBA" id="ARBA00023002"/>
    </source>
</evidence>
<name>A0ABR7YWX8_9PSED</name>
<dbReference type="InterPro" id="IPR036250">
    <property type="entry name" value="AcylCo_DH-like_C"/>
</dbReference>
<feature type="domain" description="Acyl-CoA oxidase/dehydrogenase middle" evidence="14">
    <location>
        <begin position="132"/>
        <end position="209"/>
    </location>
</feature>
<evidence type="ECO:0000259" key="15">
    <source>
        <dbReference type="Pfam" id="PF02771"/>
    </source>
</evidence>
<evidence type="ECO:0000259" key="14">
    <source>
        <dbReference type="Pfam" id="PF02770"/>
    </source>
</evidence>
<keyword evidence="4" id="KW-0547">Nucleotide-binding</keyword>
<evidence type="ECO:0000256" key="7">
    <source>
        <dbReference type="ARBA" id="ARBA00034307"/>
    </source>
</evidence>
<comment type="similarity">
    <text evidence="8">Belongs to the DszC flavin monooxygenase family.</text>
</comment>
<dbReference type="PANTHER" id="PTHR43884">
    <property type="entry name" value="ACYL-COA DEHYDROGENASE"/>
    <property type="match status" value="1"/>
</dbReference>
<comment type="catalytic activity">
    <reaction evidence="12">
        <text>dibenzothiophene 5-oxide + FMNH2 + O2 = dibenzothiophene 5,5-dioxide + FMN + H2O + H(+)</text>
        <dbReference type="Rhea" id="RHEA:49080"/>
        <dbReference type="ChEBI" id="CHEBI:15377"/>
        <dbReference type="ChEBI" id="CHEBI:15378"/>
        <dbReference type="ChEBI" id="CHEBI:15379"/>
        <dbReference type="ChEBI" id="CHEBI:23683"/>
        <dbReference type="ChEBI" id="CHEBI:57618"/>
        <dbReference type="ChEBI" id="CHEBI:58210"/>
        <dbReference type="ChEBI" id="CHEBI:90356"/>
    </reaction>
</comment>
<dbReference type="Gene3D" id="2.40.110.10">
    <property type="entry name" value="Butyryl-CoA Dehydrogenase, subunit A, domain 2"/>
    <property type="match status" value="1"/>
</dbReference>
<comment type="pathway">
    <text evidence="7">Sulfur metabolism; dibenzothiophene degradation.</text>
</comment>
<dbReference type="Pfam" id="PF02771">
    <property type="entry name" value="Acyl-CoA_dh_N"/>
    <property type="match status" value="1"/>
</dbReference>
<evidence type="ECO:0000313" key="17">
    <source>
        <dbReference type="EMBL" id="MBD1597708.1"/>
    </source>
</evidence>
<evidence type="ECO:0000256" key="10">
    <source>
        <dbReference type="ARBA" id="ARBA00034345"/>
    </source>
</evidence>
<keyword evidence="3" id="KW-0288">FMN</keyword>
<evidence type="ECO:0000256" key="13">
    <source>
        <dbReference type="ARBA" id="ARBA00049456"/>
    </source>
</evidence>
<keyword evidence="5" id="KW-0560">Oxidoreductase</keyword>
<dbReference type="Proteomes" id="UP000805841">
    <property type="component" value="Unassembled WGS sequence"/>
</dbReference>
<reference evidence="17 18" key="1">
    <citation type="journal article" date="2020" name="Insects">
        <title>Bacteria Belonging to Pseudomonas typographi sp. nov. from the Bark Beetle Ips typographus Have Genomic Potential to Aid in the Host Ecology.</title>
        <authorList>
            <person name="Peral-Aranega E."/>
            <person name="Saati-Santamaria Z."/>
            <person name="Kolarik M."/>
            <person name="Rivas R."/>
            <person name="Garcia-Fraile P."/>
        </authorList>
    </citation>
    <scope>NUCLEOTIDE SEQUENCE [LARGE SCALE GENOMIC DNA]</scope>
    <source>
        <strain evidence="17 18">CA3A</strain>
    </source>
</reference>